<protein>
    <submittedName>
        <fullName evidence="1">Uncharacterized protein</fullName>
    </submittedName>
</protein>
<evidence type="ECO:0000313" key="1">
    <source>
        <dbReference type="EMBL" id="MBB3706143.1"/>
    </source>
</evidence>
<evidence type="ECO:0000313" key="2">
    <source>
        <dbReference type="Proteomes" id="UP000577697"/>
    </source>
</evidence>
<dbReference type="EMBL" id="JACICB010000008">
    <property type="protein sequence ID" value="MBB3706143.1"/>
    <property type="molecule type" value="Genomic_DNA"/>
</dbReference>
<name>A0ABR6H6K3_AMIAI</name>
<accession>A0ABR6H6K3</accession>
<organism evidence="1 2">
    <name type="scientific">Aminobacter aminovorans</name>
    <name type="common">Chelatobacter heintzii</name>
    <dbReference type="NCBI Taxonomy" id="83263"/>
    <lineage>
        <taxon>Bacteria</taxon>
        <taxon>Pseudomonadati</taxon>
        <taxon>Pseudomonadota</taxon>
        <taxon>Alphaproteobacteria</taxon>
        <taxon>Hyphomicrobiales</taxon>
        <taxon>Phyllobacteriaceae</taxon>
        <taxon>Aminobacter</taxon>
    </lineage>
</organism>
<keyword evidence="2" id="KW-1185">Reference proteome</keyword>
<comment type="caution">
    <text evidence="1">The sequence shown here is derived from an EMBL/GenBank/DDBJ whole genome shotgun (WGS) entry which is preliminary data.</text>
</comment>
<dbReference type="RefSeq" id="WP_169808350.1">
    <property type="nucleotide sequence ID" value="NZ_CP015005.1"/>
</dbReference>
<gene>
    <name evidence="1" type="ORF">FHS67_002463</name>
</gene>
<proteinExistence type="predicted"/>
<reference evidence="1 2" key="1">
    <citation type="submission" date="2020-08" db="EMBL/GenBank/DDBJ databases">
        <title>Genomic Encyclopedia of Type Strains, Phase IV (KMG-IV): sequencing the most valuable type-strain genomes for metagenomic binning, comparative biology and taxonomic classification.</title>
        <authorList>
            <person name="Goeker M."/>
        </authorList>
    </citation>
    <scope>NUCLEOTIDE SEQUENCE [LARGE SCALE GENOMIC DNA]</scope>
    <source>
        <strain evidence="1 2">DSM 10368</strain>
    </source>
</reference>
<sequence>MAKNPLCPAVNDDHQEYVGRIRCDHHVIVTLRGIPIHIFHIPDGKHPDTPGVEQVDIGPDVGNWLLRGRHVAHRATAAVEKLAFGQFTKVYFGHEVPRTFRLIPFRDGLAALKNNQTDADNQHVLRPHGSFLFNAKRLNPKINAEFCDVLQQPRVEDFATIPDYPTYIKGHSAVGFAQVA</sequence>
<dbReference type="Proteomes" id="UP000577697">
    <property type="component" value="Unassembled WGS sequence"/>
</dbReference>